<protein>
    <submittedName>
        <fullName evidence="2">Uncharacterized protein</fullName>
    </submittedName>
</protein>
<dbReference type="HOGENOM" id="CLU_2637772_0_0_1"/>
<dbReference type="AlphaFoldDB" id="G2XP66"/>
<feature type="compositionally biased region" description="Polar residues" evidence="1">
    <location>
        <begin position="1"/>
        <end position="14"/>
    </location>
</feature>
<gene>
    <name evidence="2" type="ORF">BofuT4_uP074740.1</name>
</gene>
<reference evidence="3" key="1">
    <citation type="journal article" date="2011" name="PLoS Genet.">
        <title>Genomic analysis of the necrotrophic fungal pathogens Sclerotinia sclerotiorum and Botrytis cinerea.</title>
        <authorList>
            <person name="Amselem J."/>
            <person name="Cuomo C.A."/>
            <person name="van Kan J.A."/>
            <person name="Viaud M."/>
            <person name="Benito E.P."/>
            <person name="Couloux A."/>
            <person name="Coutinho P.M."/>
            <person name="de Vries R.P."/>
            <person name="Dyer P.S."/>
            <person name="Fillinger S."/>
            <person name="Fournier E."/>
            <person name="Gout L."/>
            <person name="Hahn M."/>
            <person name="Kohn L."/>
            <person name="Lapalu N."/>
            <person name="Plummer K.M."/>
            <person name="Pradier J.M."/>
            <person name="Quevillon E."/>
            <person name="Sharon A."/>
            <person name="Simon A."/>
            <person name="ten Have A."/>
            <person name="Tudzynski B."/>
            <person name="Tudzynski P."/>
            <person name="Wincker P."/>
            <person name="Andrew M."/>
            <person name="Anthouard V."/>
            <person name="Beever R.E."/>
            <person name="Beffa R."/>
            <person name="Benoit I."/>
            <person name="Bouzid O."/>
            <person name="Brault B."/>
            <person name="Chen Z."/>
            <person name="Choquer M."/>
            <person name="Collemare J."/>
            <person name="Cotton P."/>
            <person name="Danchin E.G."/>
            <person name="Da Silva C."/>
            <person name="Gautier A."/>
            <person name="Giraud C."/>
            <person name="Giraud T."/>
            <person name="Gonzalez C."/>
            <person name="Grossetete S."/>
            <person name="Guldener U."/>
            <person name="Henrissat B."/>
            <person name="Howlett B.J."/>
            <person name="Kodira C."/>
            <person name="Kretschmer M."/>
            <person name="Lappartient A."/>
            <person name="Leroch M."/>
            <person name="Levis C."/>
            <person name="Mauceli E."/>
            <person name="Neuveglise C."/>
            <person name="Oeser B."/>
            <person name="Pearson M."/>
            <person name="Poulain J."/>
            <person name="Poussereau N."/>
            <person name="Quesneville H."/>
            <person name="Rascle C."/>
            <person name="Schumacher J."/>
            <person name="Segurens B."/>
            <person name="Sexton A."/>
            <person name="Silva E."/>
            <person name="Sirven C."/>
            <person name="Soanes D.M."/>
            <person name="Talbot N.J."/>
            <person name="Templeton M."/>
            <person name="Yandava C."/>
            <person name="Yarden O."/>
            <person name="Zeng Q."/>
            <person name="Rollins J.A."/>
            <person name="Lebrun M.H."/>
            <person name="Dickman M."/>
        </authorList>
    </citation>
    <scope>NUCLEOTIDE SEQUENCE [LARGE SCALE GENOMIC DNA]</scope>
    <source>
        <strain evidence="3">T4</strain>
    </source>
</reference>
<dbReference type="EMBL" id="FQ790247">
    <property type="protein sequence ID" value="CCD42672.1"/>
    <property type="molecule type" value="Genomic_DNA"/>
</dbReference>
<evidence type="ECO:0000313" key="2">
    <source>
        <dbReference type="EMBL" id="CCD42672.1"/>
    </source>
</evidence>
<dbReference type="InParanoid" id="G2XP66"/>
<evidence type="ECO:0000313" key="3">
    <source>
        <dbReference type="Proteomes" id="UP000008177"/>
    </source>
</evidence>
<sequence length="77" mass="8231">MATPNSPAIGSPTASNSFPSSPHSDPPPTRTRHGTRAEIRGGKPTPSPAPIDTTFAAQPAVAAQWRWWHLPPELQKL</sequence>
<organism evidence="2 3">
    <name type="scientific">Botryotinia fuckeliana (strain T4)</name>
    <name type="common">Noble rot fungus</name>
    <name type="synonym">Botrytis cinerea</name>
    <dbReference type="NCBI Taxonomy" id="999810"/>
    <lineage>
        <taxon>Eukaryota</taxon>
        <taxon>Fungi</taxon>
        <taxon>Dikarya</taxon>
        <taxon>Ascomycota</taxon>
        <taxon>Pezizomycotina</taxon>
        <taxon>Leotiomycetes</taxon>
        <taxon>Helotiales</taxon>
        <taxon>Sclerotiniaceae</taxon>
        <taxon>Botrytis</taxon>
    </lineage>
</organism>
<accession>G2XP66</accession>
<feature type="region of interest" description="Disordered" evidence="1">
    <location>
        <begin position="1"/>
        <end position="53"/>
    </location>
</feature>
<name>G2XP66_BOTF4</name>
<proteinExistence type="predicted"/>
<dbReference type="Proteomes" id="UP000008177">
    <property type="component" value="Unplaced contigs"/>
</dbReference>
<evidence type="ECO:0000256" key="1">
    <source>
        <dbReference type="SAM" id="MobiDB-lite"/>
    </source>
</evidence>